<keyword evidence="13 17" id="KW-0472">Membrane</keyword>
<dbReference type="GO" id="GO:0008202">
    <property type="term" value="P:steroid metabolic process"/>
    <property type="evidence" value="ECO:0007669"/>
    <property type="project" value="UniProtKB-KW"/>
</dbReference>
<accession>W4KJZ7</accession>
<keyword evidence="6 17" id="KW-0812">Transmembrane</keyword>
<organism evidence="19 20">
    <name type="scientific">Heterobasidion irregulare (strain TC 32-1)</name>
    <dbReference type="NCBI Taxonomy" id="747525"/>
    <lineage>
        <taxon>Eukaryota</taxon>
        <taxon>Fungi</taxon>
        <taxon>Dikarya</taxon>
        <taxon>Basidiomycota</taxon>
        <taxon>Agaricomycotina</taxon>
        <taxon>Agaricomycetes</taxon>
        <taxon>Russulales</taxon>
        <taxon>Bondarzewiaceae</taxon>
        <taxon>Heterobasidion</taxon>
        <taxon>Heterobasidion annosum species complex</taxon>
    </lineage>
</organism>
<keyword evidence="15" id="KW-0753">Steroid metabolism</keyword>
<evidence type="ECO:0000313" key="20">
    <source>
        <dbReference type="Proteomes" id="UP000030671"/>
    </source>
</evidence>
<evidence type="ECO:0000256" key="2">
    <source>
        <dbReference type="ARBA" id="ARBA00004653"/>
    </source>
</evidence>
<dbReference type="GO" id="GO:0000139">
    <property type="term" value="C:Golgi membrane"/>
    <property type="evidence" value="ECO:0007669"/>
    <property type="project" value="UniProtKB-SubCell"/>
</dbReference>
<keyword evidence="7" id="KW-0677">Repeat</keyword>
<dbReference type="eggNOG" id="KOG1933">
    <property type="taxonomic scope" value="Eukaryota"/>
</dbReference>
<evidence type="ECO:0000256" key="6">
    <source>
        <dbReference type="ARBA" id="ARBA00022692"/>
    </source>
</evidence>
<feature type="transmembrane region" description="Helical" evidence="17">
    <location>
        <begin position="321"/>
        <end position="346"/>
    </location>
</feature>
<evidence type="ECO:0000256" key="1">
    <source>
        <dbReference type="ARBA" id="ARBA00004477"/>
    </source>
</evidence>
<feature type="compositionally biased region" description="Polar residues" evidence="16">
    <location>
        <begin position="1197"/>
        <end position="1207"/>
    </location>
</feature>
<evidence type="ECO:0000256" key="12">
    <source>
        <dbReference type="ARBA" id="ARBA00023121"/>
    </source>
</evidence>
<comment type="subcellular location">
    <subcellularLocation>
        <location evidence="1">Endoplasmic reticulum membrane</location>
        <topology evidence="1">Multi-pass membrane protein</topology>
    </subcellularLocation>
    <subcellularLocation>
        <location evidence="2">Golgi apparatus membrane</location>
        <topology evidence="2">Multi-pass membrane protein</topology>
    </subcellularLocation>
</comment>
<feature type="transmembrane region" description="Helical" evidence="17">
    <location>
        <begin position="404"/>
        <end position="422"/>
    </location>
</feature>
<keyword evidence="8" id="KW-0256">Endoplasmic reticulum</keyword>
<dbReference type="InParanoid" id="W4KJZ7"/>
<sequence length="1281" mass="140410">MDALGNPLMQRARTLGHRFFHRFGIHCATHQIRVILISAIVITSLFYPALAIYSSSQPRFLAHFSSQILDPFIAANAISSYYAQHDLWNVWSGHVNLHVREDSVARARCGVEQTLRVERVLIHSSGIEDTGALNHQILLSTLNVERRIGQQLTAQHIPCLRGPDRKCLVISPLEFWHHDEKLLMYDQDILEVLNLSNNVSIAGVPILPQMVLAGREMDEYSTSKVNFAMFLVLTYFFPETDCLGNSGHFAWLETLESAAKAHAELMTEAQEPKLIALEYKTNPSSSSGSSLLTSFLYFAYLVFAALFMSSMRTGLPVHNRIGLILTGVVELLVSTITSLSVCALAGFKVTMVPWELFPLVVIFIGSENMFRLVEAVVRTSVALPVKERIAEGLSRAGTSNSLKVLTYNIILGVIAFFSHGAIRQFCAFAIVVLVAHWFLVHTFFVAVLSIDLQRLELEELLQQDASLAPAVPVSDTRPPKSRPSSAWMNVMASVRGMLQGRAAKNVSLVVLLATAATLYFTTYPAVRTKEDPRLPLSRGSAFSRHNNTLQDVSQTNSPAWRTWRMLGAAEDPLIHLRLESPTILMFYPADASQTSAQQLRPPLTYRHRLTTSRVLRTVTWMVRIVILPIAATVGLLYGLLLYLLKDAERLEAQRNRSEPDMKDKAEEDAVEDTISFTTLPRALSTDVELIAANKDGSMVAMVGLENEIVLWFSDKQSHTSIDATDVLLGSASTSKAASAITALAVNDTGTFCAVGTGAGVIALWAIGNGTIRSLPNLVLQTTSSAIVDLQFLNTFSSGTITPGRIGSLVPPETPAIIAASYENGMIAKWDTSSPESPLNILPSRPGLVISSSLLRLPDTDRLIAAFPMGDGMVELSEITSSATLLLCADCRLQAGNPADYVTKVYASCVKSGDTRHLIIGAATQAGVVSLWDGETGECISVLDDVHGQINNLRICPVYCKSCPHCGELPMDSFTVSFSVGHNVVFYRVYMSTDTRRCTCTHNQPQVQPSWNTGRGRRSRSTSFASTSSGLSRSRHSSISENQTPDAQKPAYPISGHGVLKRRGSEKDFRRHLDALPVSFDNEEGEMAVGPLDVSPLGGSSLSKLRDLVVVRTADATFERGSWDVVDDRIVGVRRKPRMSTTRGGSGRSHLPQDTHRGLSASALERWEVWTFDPSTTGFHVSPLAALEHRDHDHDRSSTTVTPSTSHMPSRRPSFSSDRSSRARDTIPRLPFTRVSPFVSGYSYCLAGFGNTVGLLSIAPCSNLERTLSMRLASKLTEKDRA</sequence>
<feature type="transmembrane region" description="Helical" evidence="17">
    <location>
        <begin position="32"/>
        <end position="53"/>
    </location>
</feature>
<dbReference type="GO" id="GO:0032933">
    <property type="term" value="P:SREBP signaling pathway"/>
    <property type="evidence" value="ECO:0007669"/>
    <property type="project" value="InterPro"/>
</dbReference>
<feature type="transmembrane region" description="Helical" evidence="17">
    <location>
        <begin position="620"/>
        <end position="644"/>
    </location>
</feature>
<dbReference type="GeneID" id="20669760"/>
<feature type="region of interest" description="Disordered" evidence="16">
    <location>
        <begin position="1000"/>
        <end position="1057"/>
    </location>
</feature>
<dbReference type="GO" id="GO:0032936">
    <property type="term" value="C:SREBP-SCAP complex"/>
    <property type="evidence" value="ECO:0007669"/>
    <property type="project" value="TreeGrafter"/>
</dbReference>
<dbReference type="PROSITE" id="PS50156">
    <property type="entry name" value="SSD"/>
    <property type="match status" value="1"/>
</dbReference>
<evidence type="ECO:0000256" key="11">
    <source>
        <dbReference type="ARBA" id="ARBA00023098"/>
    </source>
</evidence>
<dbReference type="GO" id="GO:0005789">
    <property type="term" value="C:endoplasmic reticulum membrane"/>
    <property type="evidence" value="ECO:0007669"/>
    <property type="project" value="UniProtKB-SubCell"/>
</dbReference>
<dbReference type="InterPro" id="IPR000731">
    <property type="entry name" value="SSD"/>
</dbReference>
<dbReference type="InterPro" id="IPR053958">
    <property type="entry name" value="HMGCR/SNAP/NPC1-like_SSD"/>
</dbReference>
<evidence type="ECO:0000256" key="4">
    <source>
        <dbReference type="ARBA" id="ARBA00019541"/>
    </source>
</evidence>
<evidence type="ECO:0000256" key="17">
    <source>
        <dbReference type="SAM" id="Phobius"/>
    </source>
</evidence>
<evidence type="ECO:0000256" key="15">
    <source>
        <dbReference type="ARBA" id="ARBA00023221"/>
    </source>
</evidence>
<dbReference type="PANTHER" id="PTHR46378">
    <property type="entry name" value="STEROL REGULATORY ELEMENT-BINDING PROTEIN CLEAVAGE-ACTIVATING PROTEIN"/>
    <property type="match status" value="1"/>
</dbReference>
<evidence type="ECO:0000256" key="5">
    <source>
        <dbReference type="ARBA" id="ARBA00022574"/>
    </source>
</evidence>
<comment type="similarity">
    <text evidence="3">Belongs to the WD repeat SCAP family.</text>
</comment>
<feature type="transmembrane region" description="Helical" evidence="17">
    <location>
        <begin position="291"/>
        <end position="309"/>
    </location>
</feature>
<evidence type="ECO:0000256" key="13">
    <source>
        <dbReference type="ARBA" id="ARBA00023136"/>
    </source>
</evidence>
<dbReference type="InterPro" id="IPR030225">
    <property type="entry name" value="SCAP"/>
</dbReference>
<evidence type="ECO:0000313" key="19">
    <source>
        <dbReference type="EMBL" id="ETW85361.1"/>
    </source>
</evidence>
<dbReference type="PANTHER" id="PTHR46378:SF1">
    <property type="entry name" value="STEROL REGULATORY ELEMENT-BINDING PROTEIN CLEAVAGE-ACTIVATING PROTEIN"/>
    <property type="match status" value="1"/>
</dbReference>
<dbReference type="KEGG" id="hir:HETIRDRAFT_310183"/>
<protein>
    <recommendedName>
        <fullName evidence="4">Sterol regulatory element-binding protein cleavage-activating protein</fullName>
    </recommendedName>
</protein>
<dbReference type="HOGENOM" id="CLU_003290_0_0_1"/>
<dbReference type="Pfam" id="PF12349">
    <property type="entry name" value="Sterol-sensing"/>
    <property type="match status" value="1"/>
</dbReference>
<dbReference type="Proteomes" id="UP000030671">
    <property type="component" value="Unassembled WGS sequence"/>
</dbReference>
<dbReference type="InterPro" id="IPR015943">
    <property type="entry name" value="WD40/YVTN_repeat-like_dom_sf"/>
</dbReference>
<evidence type="ECO:0000256" key="8">
    <source>
        <dbReference type="ARBA" id="ARBA00022824"/>
    </source>
</evidence>
<keyword evidence="5" id="KW-0853">WD repeat</keyword>
<evidence type="ECO:0000256" key="10">
    <source>
        <dbReference type="ARBA" id="ARBA00023034"/>
    </source>
</evidence>
<feature type="domain" description="SSD" evidence="18">
    <location>
        <begin position="289"/>
        <end position="450"/>
    </location>
</feature>
<keyword evidence="14" id="KW-0325">Glycoprotein</keyword>
<evidence type="ECO:0000256" key="16">
    <source>
        <dbReference type="SAM" id="MobiDB-lite"/>
    </source>
</evidence>
<dbReference type="STRING" id="747525.W4KJZ7"/>
<feature type="region of interest" description="Disordered" evidence="16">
    <location>
        <begin position="1189"/>
        <end position="1222"/>
    </location>
</feature>
<evidence type="ECO:0000256" key="7">
    <source>
        <dbReference type="ARBA" id="ARBA00022737"/>
    </source>
</evidence>
<dbReference type="RefSeq" id="XP_009542226.1">
    <property type="nucleotide sequence ID" value="XM_009543931.1"/>
</dbReference>
<evidence type="ECO:0000256" key="3">
    <source>
        <dbReference type="ARBA" id="ARBA00007410"/>
    </source>
</evidence>
<keyword evidence="9 17" id="KW-1133">Transmembrane helix</keyword>
<keyword evidence="10" id="KW-0333">Golgi apparatus</keyword>
<proteinExistence type="inferred from homology"/>
<dbReference type="GO" id="GO:0032934">
    <property type="term" value="F:sterol binding"/>
    <property type="evidence" value="ECO:0007669"/>
    <property type="project" value="InterPro"/>
</dbReference>
<evidence type="ECO:0000259" key="18">
    <source>
        <dbReference type="PROSITE" id="PS50156"/>
    </source>
</evidence>
<feature type="transmembrane region" description="Helical" evidence="17">
    <location>
        <begin position="428"/>
        <end position="450"/>
    </location>
</feature>
<dbReference type="OrthoDB" id="6510177at2759"/>
<dbReference type="SUPFAM" id="SSF82866">
    <property type="entry name" value="Multidrug efflux transporter AcrB transmembrane domain"/>
    <property type="match status" value="1"/>
</dbReference>
<keyword evidence="20" id="KW-1185">Reference proteome</keyword>
<dbReference type="SUPFAM" id="SSF50978">
    <property type="entry name" value="WD40 repeat-like"/>
    <property type="match status" value="1"/>
</dbReference>
<feature type="compositionally biased region" description="Low complexity" evidence="16">
    <location>
        <begin position="1020"/>
        <end position="1039"/>
    </location>
</feature>
<dbReference type="Gene3D" id="2.130.10.10">
    <property type="entry name" value="YVTN repeat-like/Quinoprotein amine dehydrogenase"/>
    <property type="match status" value="2"/>
</dbReference>
<name>W4KJZ7_HETIT</name>
<dbReference type="GO" id="GO:0045540">
    <property type="term" value="P:regulation of cholesterol biosynthetic process"/>
    <property type="evidence" value="ECO:0007669"/>
    <property type="project" value="TreeGrafter"/>
</dbReference>
<keyword evidence="11" id="KW-0443">Lipid metabolism</keyword>
<feature type="region of interest" description="Disordered" evidence="16">
    <location>
        <begin position="1135"/>
        <end position="1155"/>
    </location>
</feature>
<evidence type="ECO:0000256" key="14">
    <source>
        <dbReference type="ARBA" id="ARBA00023180"/>
    </source>
</evidence>
<keyword evidence="12" id="KW-0446">Lipid-binding</keyword>
<gene>
    <name evidence="19" type="ORF">HETIRDRAFT_310183</name>
</gene>
<dbReference type="EMBL" id="KI925455">
    <property type="protein sequence ID" value="ETW85361.1"/>
    <property type="molecule type" value="Genomic_DNA"/>
</dbReference>
<feature type="transmembrane region" description="Helical" evidence="17">
    <location>
        <begin position="505"/>
        <end position="526"/>
    </location>
</feature>
<dbReference type="InterPro" id="IPR036322">
    <property type="entry name" value="WD40_repeat_dom_sf"/>
</dbReference>
<evidence type="ECO:0000256" key="9">
    <source>
        <dbReference type="ARBA" id="ARBA00022989"/>
    </source>
</evidence>
<reference evidence="19 20" key="1">
    <citation type="journal article" date="2012" name="New Phytol.">
        <title>Insight into trade-off between wood decay and parasitism from the genome of a fungal forest pathogen.</title>
        <authorList>
            <person name="Olson A."/>
            <person name="Aerts A."/>
            <person name="Asiegbu F."/>
            <person name="Belbahri L."/>
            <person name="Bouzid O."/>
            <person name="Broberg A."/>
            <person name="Canback B."/>
            <person name="Coutinho P.M."/>
            <person name="Cullen D."/>
            <person name="Dalman K."/>
            <person name="Deflorio G."/>
            <person name="van Diepen L.T."/>
            <person name="Dunand C."/>
            <person name="Duplessis S."/>
            <person name="Durling M."/>
            <person name="Gonthier P."/>
            <person name="Grimwood J."/>
            <person name="Fossdal C.G."/>
            <person name="Hansson D."/>
            <person name="Henrissat B."/>
            <person name="Hietala A."/>
            <person name="Himmelstrand K."/>
            <person name="Hoffmeister D."/>
            <person name="Hogberg N."/>
            <person name="James T.Y."/>
            <person name="Karlsson M."/>
            <person name="Kohler A."/>
            <person name="Kues U."/>
            <person name="Lee Y.H."/>
            <person name="Lin Y.C."/>
            <person name="Lind M."/>
            <person name="Lindquist E."/>
            <person name="Lombard V."/>
            <person name="Lucas S."/>
            <person name="Lunden K."/>
            <person name="Morin E."/>
            <person name="Murat C."/>
            <person name="Park J."/>
            <person name="Raffaello T."/>
            <person name="Rouze P."/>
            <person name="Salamov A."/>
            <person name="Schmutz J."/>
            <person name="Solheim H."/>
            <person name="Stahlberg J."/>
            <person name="Velez H."/>
            <person name="de Vries R.P."/>
            <person name="Wiebenga A."/>
            <person name="Woodward S."/>
            <person name="Yakovlev I."/>
            <person name="Garbelotto M."/>
            <person name="Martin F."/>
            <person name="Grigoriev I.V."/>
            <person name="Stenlid J."/>
        </authorList>
    </citation>
    <scope>NUCLEOTIDE SEQUENCE [LARGE SCALE GENOMIC DNA]</scope>
    <source>
        <strain evidence="19 20">TC 32-1</strain>
    </source>
</reference>